<keyword evidence="5" id="KW-1185">Reference proteome</keyword>
<dbReference type="Pfam" id="PF02902">
    <property type="entry name" value="Peptidase_C48"/>
    <property type="match status" value="1"/>
</dbReference>
<evidence type="ECO:0000313" key="5">
    <source>
        <dbReference type="Proteomes" id="UP000813463"/>
    </source>
</evidence>
<accession>A0ABM3RFG6</accession>
<dbReference type="InterPro" id="IPR003653">
    <property type="entry name" value="Peptidase_C48_C"/>
</dbReference>
<sequence length="335" mass="38292">MGGLIASSALLFQRTRPRRCRKKMISLSDRVRGWFTSEIKKFSYNLIEFVNHNGGLLSGRGDLKGLSLTVMIKCGDGSNCNMHQCKGVAQLNGCVHKQYVDTVARLYNSTWAGKYLGRSLRYMLSSTFSEKVMKFVADFHDDGVRNSAVDRSRLANWMSKEREKMKVASHLGEEEQHTKTGTVFSRISELFIPVLENLGPHTNHWWCLVVSADPPTIYVIDSLITNPVEERKNEIDDLLIGVDKLLFSGEDGDSWGQLLSWERRRMDIDIQKDTHSCGVRMLLAIKDFAEGYESLRIKDLEEARRLLLTQDILSPFNLERDRIKEMVNDANKKKI</sequence>
<proteinExistence type="inferred from homology"/>
<dbReference type="GeneID" id="130469295"/>
<dbReference type="RefSeq" id="XP_056694362.1">
    <property type="nucleotide sequence ID" value="XM_056838384.1"/>
</dbReference>
<dbReference type="PROSITE" id="PS50600">
    <property type="entry name" value="ULP_PROTEASE"/>
    <property type="match status" value="1"/>
</dbReference>
<evidence type="ECO:0000256" key="2">
    <source>
        <dbReference type="ARBA" id="ARBA00022670"/>
    </source>
</evidence>
<protein>
    <recommendedName>
        <fullName evidence="4">Ubiquitin-like protease family profile domain-containing protein</fullName>
    </recommendedName>
</protein>
<name>A0ABM3RFG6_SPIOL</name>
<feature type="domain" description="Ubiquitin-like protease family profile" evidence="4">
    <location>
        <begin position="70"/>
        <end position="288"/>
    </location>
</feature>
<reference evidence="6" key="2">
    <citation type="submission" date="2025-08" db="UniProtKB">
        <authorList>
            <consortium name="RefSeq"/>
        </authorList>
    </citation>
    <scope>IDENTIFICATION</scope>
    <source>
        <tissue evidence="6">Leaf</tissue>
    </source>
</reference>
<dbReference type="Gene3D" id="3.40.395.10">
    <property type="entry name" value="Adenoviral Proteinase, Chain A"/>
    <property type="match status" value="1"/>
</dbReference>
<gene>
    <name evidence="6" type="primary">LOC130469295</name>
</gene>
<dbReference type="InterPro" id="IPR038765">
    <property type="entry name" value="Papain-like_cys_pep_sf"/>
</dbReference>
<evidence type="ECO:0000256" key="3">
    <source>
        <dbReference type="ARBA" id="ARBA00022801"/>
    </source>
</evidence>
<evidence type="ECO:0000256" key="1">
    <source>
        <dbReference type="ARBA" id="ARBA00005234"/>
    </source>
</evidence>
<evidence type="ECO:0000259" key="4">
    <source>
        <dbReference type="PROSITE" id="PS50600"/>
    </source>
</evidence>
<dbReference type="SUPFAM" id="SSF54001">
    <property type="entry name" value="Cysteine proteinases"/>
    <property type="match status" value="1"/>
</dbReference>
<organism evidence="5 6">
    <name type="scientific">Spinacia oleracea</name>
    <name type="common">Spinach</name>
    <dbReference type="NCBI Taxonomy" id="3562"/>
    <lineage>
        <taxon>Eukaryota</taxon>
        <taxon>Viridiplantae</taxon>
        <taxon>Streptophyta</taxon>
        <taxon>Embryophyta</taxon>
        <taxon>Tracheophyta</taxon>
        <taxon>Spermatophyta</taxon>
        <taxon>Magnoliopsida</taxon>
        <taxon>eudicotyledons</taxon>
        <taxon>Gunneridae</taxon>
        <taxon>Pentapetalae</taxon>
        <taxon>Caryophyllales</taxon>
        <taxon>Chenopodiaceae</taxon>
        <taxon>Chenopodioideae</taxon>
        <taxon>Anserineae</taxon>
        <taxon>Spinacia</taxon>
    </lineage>
</organism>
<reference evidence="5" key="1">
    <citation type="journal article" date="2021" name="Nat. Commun.">
        <title>Genomic analyses provide insights into spinach domestication and the genetic basis of agronomic traits.</title>
        <authorList>
            <person name="Cai X."/>
            <person name="Sun X."/>
            <person name="Xu C."/>
            <person name="Sun H."/>
            <person name="Wang X."/>
            <person name="Ge C."/>
            <person name="Zhang Z."/>
            <person name="Wang Q."/>
            <person name="Fei Z."/>
            <person name="Jiao C."/>
            <person name="Wang Q."/>
        </authorList>
    </citation>
    <scope>NUCLEOTIDE SEQUENCE [LARGE SCALE GENOMIC DNA]</scope>
    <source>
        <strain evidence="5">cv. Varoflay</strain>
    </source>
</reference>
<dbReference type="Proteomes" id="UP000813463">
    <property type="component" value="Chromosome 3"/>
</dbReference>
<evidence type="ECO:0000313" key="6">
    <source>
        <dbReference type="RefSeq" id="XP_056694362.1"/>
    </source>
</evidence>
<keyword evidence="3" id="KW-0378">Hydrolase</keyword>
<comment type="similarity">
    <text evidence="1">Belongs to the peptidase C48 family.</text>
</comment>
<keyword evidence="2" id="KW-0645">Protease</keyword>